<keyword evidence="3" id="KW-0464">Manganese</keyword>
<protein>
    <recommendedName>
        <fullName evidence="8">D-lyxose ketol-isomerase</fullName>
        <ecNumber evidence="8">5.3.1.15</ecNumber>
    </recommendedName>
</protein>
<evidence type="ECO:0000256" key="7">
    <source>
        <dbReference type="ARBA" id="ARBA00044951"/>
    </source>
</evidence>
<gene>
    <name evidence="9" type="ORF">SAMN04488099_103125</name>
</gene>
<dbReference type="InterPro" id="IPR010864">
    <property type="entry name" value="D-lyxose_isomer"/>
</dbReference>
<dbReference type="InterPro" id="IPR014710">
    <property type="entry name" value="RmlC-like_jellyroll"/>
</dbReference>
<dbReference type="GO" id="GO:0046872">
    <property type="term" value="F:metal ion binding"/>
    <property type="evidence" value="ECO:0007669"/>
    <property type="project" value="UniProtKB-KW"/>
</dbReference>
<dbReference type="STRING" id="426702.SAMN04488099_103125"/>
<evidence type="ECO:0000256" key="2">
    <source>
        <dbReference type="ARBA" id="ARBA00022723"/>
    </source>
</evidence>
<sequence>MKRSEINQAIKDALDLFTGQSFALPPFAHWTPGEWETKGSEYDEVRETGLGWDVTDFGSGNFEKEGLLLFTLRNGHPDESVRVKSYAEKIMVVKENQVTPFHYHWEKTEDIINRGGGKLVIKLYLADEEDEFSDEPFTVTCDGKTINCEPGQIIVLKPGESITLMPKVYHSFWGEEQGGPVLVGEVSETNDDNADNRFYGDRPRFSEIEEDEPKLFKLVNEY</sequence>
<dbReference type="Gene3D" id="2.60.120.10">
    <property type="entry name" value="Jelly Rolls"/>
    <property type="match status" value="1"/>
</dbReference>
<dbReference type="EC" id="5.3.1.15" evidence="8"/>
<evidence type="ECO:0000256" key="5">
    <source>
        <dbReference type="ARBA" id="ARBA00023277"/>
    </source>
</evidence>
<keyword evidence="5" id="KW-0119">Carbohydrate metabolism</keyword>
<dbReference type="OrthoDB" id="27002at2"/>
<keyword evidence="2" id="KW-0479">Metal-binding</keyword>
<dbReference type="Pfam" id="PF07385">
    <property type="entry name" value="Lyx_isomer"/>
    <property type="match status" value="1"/>
</dbReference>
<keyword evidence="4" id="KW-0413">Isomerase</keyword>
<evidence type="ECO:0000313" key="9">
    <source>
        <dbReference type="EMBL" id="SEK51563.1"/>
    </source>
</evidence>
<dbReference type="CDD" id="cd20309">
    <property type="entry name" value="cupin_EcSI"/>
    <property type="match status" value="1"/>
</dbReference>
<dbReference type="RefSeq" id="WP_091479270.1">
    <property type="nucleotide sequence ID" value="NZ_BJYC01000007.1"/>
</dbReference>
<evidence type="ECO:0000256" key="1">
    <source>
        <dbReference type="ARBA" id="ARBA00001936"/>
    </source>
</evidence>
<dbReference type="GO" id="GO:0047828">
    <property type="term" value="F:D-lyxose ketol-isomerase activity"/>
    <property type="evidence" value="ECO:0007669"/>
    <property type="project" value="UniProtKB-EC"/>
</dbReference>
<comment type="similarity">
    <text evidence="7">Belongs to the D-lyxose ketol-isomerase family.</text>
</comment>
<dbReference type="AlphaFoldDB" id="A0A1H7HMC5"/>
<accession>A0A1H7HMC5</accession>
<proteinExistence type="inferred from homology"/>
<organism evidence="9 10">
    <name type="scientific">Alkalibacterium pelagium</name>
    <dbReference type="NCBI Taxonomy" id="426702"/>
    <lineage>
        <taxon>Bacteria</taxon>
        <taxon>Bacillati</taxon>
        <taxon>Bacillota</taxon>
        <taxon>Bacilli</taxon>
        <taxon>Lactobacillales</taxon>
        <taxon>Carnobacteriaceae</taxon>
        <taxon>Alkalibacterium</taxon>
    </lineage>
</organism>
<dbReference type="EMBL" id="FNZU01000003">
    <property type="protein sequence ID" value="SEK51563.1"/>
    <property type="molecule type" value="Genomic_DNA"/>
</dbReference>
<evidence type="ECO:0000313" key="10">
    <source>
        <dbReference type="Proteomes" id="UP000199081"/>
    </source>
</evidence>
<evidence type="ECO:0000256" key="8">
    <source>
        <dbReference type="ARBA" id="ARBA00044972"/>
    </source>
</evidence>
<dbReference type="SUPFAM" id="SSF51182">
    <property type="entry name" value="RmlC-like cupins"/>
    <property type="match status" value="1"/>
</dbReference>
<comment type="cofactor">
    <cofactor evidence="1">
        <name>Mn(2+)</name>
        <dbReference type="ChEBI" id="CHEBI:29035"/>
    </cofactor>
</comment>
<keyword evidence="10" id="KW-1185">Reference proteome</keyword>
<evidence type="ECO:0000256" key="6">
    <source>
        <dbReference type="ARBA" id="ARBA00044907"/>
    </source>
</evidence>
<evidence type="ECO:0000256" key="4">
    <source>
        <dbReference type="ARBA" id="ARBA00023235"/>
    </source>
</evidence>
<dbReference type="Proteomes" id="UP000199081">
    <property type="component" value="Unassembled WGS sequence"/>
</dbReference>
<comment type="catalytic activity">
    <reaction evidence="6">
        <text>D-lyxose = D-xylulose</text>
        <dbReference type="Rhea" id="RHEA:14201"/>
        <dbReference type="ChEBI" id="CHEBI:16789"/>
        <dbReference type="ChEBI" id="CHEBI:17140"/>
        <dbReference type="EC" id="5.3.1.15"/>
    </reaction>
</comment>
<reference evidence="10" key="1">
    <citation type="submission" date="2016-10" db="EMBL/GenBank/DDBJ databases">
        <authorList>
            <person name="Varghese N."/>
            <person name="Submissions S."/>
        </authorList>
    </citation>
    <scope>NUCLEOTIDE SEQUENCE [LARGE SCALE GENOMIC DNA]</scope>
    <source>
        <strain evidence="10">DSM 19183</strain>
    </source>
</reference>
<name>A0A1H7HMC5_9LACT</name>
<dbReference type="InterPro" id="IPR011051">
    <property type="entry name" value="RmlC_Cupin_sf"/>
</dbReference>
<dbReference type="InterPro" id="IPR047581">
    <property type="entry name" value="EcSI_cupin"/>
</dbReference>
<evidence type="ECO:0000256" key="3">
    <source>
        <dbReference type="ARBA" id="ARBA00023211"/>
    </source>
</evidence>